<evidence type="ECO:0000313" key="2">
    <source>
        <dbReference type="EMBL" id="ATQ40954.1"/>
    </source>
</evidence>
<gene>
    <name evidence="2" type="ORF">CSW64_00295</name>
</gene>
<dbReference type="AlphaFoldDB" id="A0A2D2ASH1"/>
<dbReference type="InterPro" id="IPR016064">
    <property type="entry name" value="NAD/diacylglycerol_kinase_sf"/>
</dbReference>
<evidence type="ECO:0000313" key="3">
    <source>
        <dbReference type="Proteomes" id="UP000228945"/>
    </source>
</evidence>
<dbReference type="InterPro" id="IPR001206">
    <property type="entry name" value="Diacylglycerol_kinase_cat_dom"/>
</dbReference>
<evidence type="ECO:0000259" key="1">
    <source>
        <dbReference type="PROSITE" id="PS50146"/>
    </source>
</evidence>
<name>A0A2D2ASH1_9CAUL</name>
<keyword evidence="2" id="KW-0808">Transferase</keyword>
<dbReference type="OrthoDB" id="7199213at2"/>
<dbReference type="PROSITE" id="PS50146">
    <property type="entry name" value="DAGK"/>
    <property type="match status" value="1"/>
</dbReference>
<organism evidence="2 3">
    <name type="scientific">Caulobacter mirabilis</name>
    <dbReference type="NCBI Taxonomy" id="69666"/>
    <lineage>
        <taxon>Bacteria</taxon>
        <taxon>Pseudomonadati</taxon>
        <taxon>Pseudomonadota</taxon>
        <taxon>Alphaproteobacteria</taxon>
        <taxon>Caulobacterales</taxon>
        <taxon>Caulobacteraceae</taxon>
        <taxon>Caulobacter</taxon>
    </lineage>
</organism>
<dbReference type="SUPFAM" id="SSF111331">
    <property type="entry name" value="NAD kinase/diacylglycerol kinase-like"/>
    <property type="match status" value="1"/>
</dbReference>
<protein>
    <submittedName>
        <fullName evidence="2">Diacylglycerol kinase</fullName>
    </submittedName>
</protein>
<dbReference type="Pfam" id="PF00781">
    <property type="entry name" value="DAGK_cat"/>
    <property type="match status" value="1"/>
</dbReference>
<keyword evidence="3" id="KW-1185">Reference proteome</keyword>
<dbReference type="Proteomes" id="UP000228945">
    <property type="component" value="Chromosome"/>
</dbReference>
<sequence length="291" mass="30894">MTPKLRRVAVVVNPLSGSAGPAAVDEARRILEEQCVQGVVRTPEETGGVEACLRASLEDNPDLLAVVAGDGTARAAAGLAGADGPLVAPLPGGTMNMLPRALYGDRDWKQALADILRNGEERIVSGGEVEGRAFYVAAILGAPALWAQAREAAREGDLWRTLQRARRALRRAFSGRLRVSLDGRPRVKTEALVLMCPLVSAALDEEARHLEAALLDPANALEAFRLGVHAATGDWRADPKVQAGPCHVGRAWASSHIPAVLDGEPARLNPTADFRFVPKAFRALVPKEPAA</sequence>
<proteinExistence type="predicted"/>
<dbReference type="KEGG" id="cmb:CSW64_00295"/>
<keyword evidence="2" id="KW-0418">Kinase</keyword>
<reference evidence="2 3" key="1">
    <citation type="submission" date="2017-10" db="EMBL/GenBank/DDBJ databases">
        <title>Genome sequence of Caulobacter mirabilis FWC38.</title>
        <authorList>
            <person name="Fiebig A."/>
            <person name="Crosson S."/>
        </authorList>
    </citation>
    <scope>NUCLEOTIDE SEQUENCE [LARGE SCALE GENOMIC DNA]</scope>
    <source>
        <strain evidence="2 3">FWC 38</strain>
    </source>
</reference>
<dbReference type="GO" id="GO:0016301">
    <property type="term" value="F:kinase activity"/>
    <property type="evidence" value="ECO:0007669"/>
    <property type="project" value="UniProtKB-KW"/>
</dbReference>
<dbReference type="InterPro" id="IPR017438">
    <property type="entry name" value="ATP-NAD_kinase_N"/>
</dbReference>
<dbReference type="Gene3D" id="3.40.50.10330">
    <property type="entry name" value="Probable inorganic polyphosphate/atp-NAD kinase, domain 1"/>
    <property type="match status" value="1"/>
</dbReference>
<accession>A0A2D2ASH1</accession>
<feature type="domain" description="DAGKc" evidence="1">
    <location>
        <begin position="3"/>
        <end position="133"/>
    </location>
</feature>
<dbReference type="EMBL" id="CP024201">
    <property type="protein sequence ID" value="ATQ40954.1"/>
    <property type="molecule type" value="Genomic_DNA"/>
</dbReference>